<dbReference type="Proteomes" id="UP000034611">
    <property type="component" value="Unassembled WGS sequence"/>
</dbReference>
<feature type="transmembrane region" description="Helical" evidence="1">
    <location>
        <begin position="159"/>
        <end position="178"/>
    </location>
</feature>
<accession>A0A0G1F0F6</accession>
<feature type="transmembrane region" description="Helical" evidence="1">
    <location>
        <begin position="133"/>
        <end position="152"/>
    </location>
</feature>
<name>A0A0G1F0F6_9BACT</name>
<keyword evidence="1" id="KW-1133">Transmembrane helix</keyword>
<evidence type="ECO:0000313" key="4">
    <source>
        <dbReference type="Proteomes" id="UP000034611"/>
    </source>
</evidence>
<feature type="non-terminal residue" evidence="3">
    <location>
        <position position="1"/>
    </location>
</feature>
<dbReference type="PANTHER" id="PTHR14969">
    <property type="entry name" value="SPHINGOSINE-1-PHOSPHATE PHOSPHOHYDROLASE"/>
    <property type="match status" value="1"/>
</dbReference>
<evidence type="ECO:0000256" key="1">
    <source>
        <dbReference type="SAM" id="Phobius"/>
    </source>
</evidence>
<dbReference type="SMART" id="SM00014">
    <property type="entry name" value="acidPPc"/>
    <property type="match status" value="1"/>
</dbReference>
<evidence type="ECO:0000259" key="2">
    <source>
        <dbReference type="SMART" id="SM00014"/>
    </source>
</evidence>
<protein>
    <recommendedName>
        <fullName evidence="2">Phosphatidic acid phosphatase type 2/haloperoxidase domain-containing protein</fullName>
    </recommendedName>
</protein>
<dbReference type="SUPFAM" id="SSF48317">
    <property type="entry name" value="Acid phosphatase/Vanadium-dependent haloperoxidase"/>
    <property type="match status" value="1"/>
</dbReference>
<dbReference type="InterPro" id="IPR036938">
    <property type="entry name" value="PAP2/HPO_sf"/>
</dbReference>
<keyword evidence="1" id="KW-0472">Membrane</keyword>
<dbReference type="PANTHER" id="PTHR14969:SF13">
    <property type="entry name" value="AT30094P"/>
    <property type="match status" value="1"/>
</dbReference>
<dbReference type="EMBL" id="LCEY01000021">
    <property type="protein sequence ID" value="KKS80318.1"/>
    <property type="molecule type" value="Genomic_DNA"/>
</dbReference>
<dbReference type="Gene3D" id="1.20.144.10">
    <property type="entry name" value="Phosphatidic acid phosphatase type 2/haloperoxidase"/>
    <property type="match status" value="1"/>
</dbReference>
<feature type="transmembrane region" description="Helical" evidence="1">
    <location>
        <begin position="26"/>
        <end position="52"/>
    </location>
</feature>
<feature type="transmembrane region" description="Helical" evidence="1">
    <location>
        <begin position="107"/>
        <end position="127"/>
    </location>
</feature>
<dbReference type="AlphaFoldDB" id="A0A0G1F0F6"/>
<reference evidence="3 4" key="1">
    <citation type="journal article" date="2015" name="Nature">
        <title>rRNA introns, odd ribosomes, and small enigmatic genomes across a large radiation of phyla.</title>
        <authorList>
            <person name="Brown C.T."/>
            <person name="Hug L.A."/>
            <person name="Thomas B.C."/>
            <person name="Sharon I."/>
            <person name="Castelle C.J."/>
            <person name="Singh A."/>
            <person name="Wilkins M.J."/>
            <person name="Williams K.H."/>
            <person name="Banfield J.F."/>
        </authorList>
    </citation>
    <scope>NUCLEOTIDE SEQUENCE [LARGE SCALE GENOMIC DNA]</scope>
</reference>
<keyword evidence="1" id="KW-0812">Transmembrane</keyword>
<sequence length="179" mass="20312">FSMFEKIIAWDKDLFLKINHWPHSKFLTGIFIVIDSLSNAGVLLAALCLGLVFSGNEILRFFGILTLKVAFFTFLVEGFLIKFFLVKRQRPFNQLESVKVFGFRPKTLSFPSGQATGVFALVVFFSLFFQNPLFLLFGILFGFLTAFGRVYLGAHYPLDVIAGTVLGSFLGWLWYLLIL</sequence>
<comment type="caution">
    <text evidence="3">The sequence shown here is derived from an EMBL/GenBank/DDBJ whole genome shotgun (WGS) entry which is preliminary data.</text>
</comment>
<evidence type="ECO:0000313" key="3">
    <source>
        <dbReference type="EMBL" id="KKS80318.1"/>
    </source>
</evidence>
<feature type="domain" description="Phosphatidic acid phosphatase type 2/haloperoxidase" evidence="2">
    <location>
        <begin position="59"/>
        <end position="175"/>
    </location>
</feature>
<proteinExistence type="predicted"/>
<dbReference type="Pfam" id="PF01569">
    <property type="entry name" value="PAP2"/>
    <property type="match status" value="1"/>
</dbReference>
<organism evidence="3 4">
    <name type="scientific">Candidatus Woesebacteria bacterium GW2011_GWC1_43_10b</name>
    <dbReference type="NCBI Taxonomy" id="1618585"/>
    <lineage>
        <taxon>Bacteria</taxon>
        <taxon>Candidatus Woeseibacteriota</taxon>
    </lineage>
</organism>
<feature type="transmembrane region" description="Helical" evidence="1">
    <location>
        <begin position="58"/>
        <end position="86"/>
    </location>
</feature>
<gene>
    <name evidence="3" type="ORF">UV56_C0021G0001</name>
</gene>
<dbReference type="InterPro" id="IPR000326">
    <property type="entry name" value="PAP2/HPO"/>
</dbReference>